<evidence type="ECO:0000313" key="2">
    <source>
        <dbReference type="Proteomes" id="UP000798662"/>
    </source>
</evidence>
<comment type="caution">
    <text evidence="1">The sequence shown here is derived from an EMBL/GenBank/DDBJ whole genome shotgun (WGS) entry which is preliminary data.</text>
</comment>
<dbReference type="EMBL" id="CM020618">
    <property type="protein sequence ID" value="KAK1861888.1"/>
    <property type="molecule type" value="Genomic_DNA"/>
</dbReference>
<name>A0ACC3BWC7_PYRYE</name>
<accession>A0ACC3BWC7</accession>
<reference evidence="1" key="1">
    <citation type="submission" date="2019-11" db="EMBL/GenBank/DDBJ databases">
        <title>Nori genome reveals adaptations in red seaweeds to the harsh intertidal environment.</title>
        <authorList>
            <person name="Wang D."/>
            <person name="Mao Y."/>
        </authorList>
    </citation>
    <scope>NUCLEOTIDE SEQUENCE</scope>
    <source>
        <tissue evidence="1">Gametophyte</tissue>
    </source>
</reference>
<organism evidence="1 2">
    <name type="scientific">Pyropia yezoensis</name>
    <name type="common">Susabi-nori</name>
    <name type="synonym">Porphyra yezoensis</name>
    <dbReference type="NCBI Taxonomy" id="2788"/>
    <lineage>
        <taxon>Eukaryota</taxon>
        <taxon>Rhodophyta</taxon>
        <taxon>Bangiophyceae</taxon>
        <taxon>Bangiales</taxon>
        <taxon>Bangiaceae</taxon>
        <taxon>Pyropia</taxon>
    </lineage>
</organism>
<proteinExistence type="predicted"/>
<keyword evidence="2" id="KW-1185">Reference proteome</keyword>
<evidence type="ECO:0000313" key="1">
    <source>
        <dbReference type="EMBL" id="KAK1861888.1"/>
    </source>
</evidence>
<dbReference type="Proteomes" id="UP000798662">
    <property type="component" value="Chromosome 1"/>
</dbReference>
<sequence>MALPAAAPSSPVIGTKFFPVPWTAALVGGGVRAGRGAVVDALRASLARLDMPAVDLYSIHFPLPYWGGEAALVDGLAAARDEGLLRAVGVCNYDAPAVGRIASRLRSVGLTPTTNQVAYSLLDRRAETSGTVEACGEAGVTVVAHTPLARGVLTGRSPDALEGAAAEEAAFWRPLTQLMKLVGAFEGGGRVDVTAAQVALNYLVAKGALPIAGVMNEGHARDVVAAGNWALDDNSVAVLEEKALYLQATKTKRWWGWGGGGGGGGTQGGGGGRS</sequence>
<protein>
    <submittedName>
        <fullName evidence="1">Uncharacterized protein</fullName>
    </submittedName>
</protein>
<gene>
    <name evidence="1" type="ORF">I4F81_004466</name>
</gene>